<dbReference type="PANTHER" id="PTHR35179:SF2">
    <property type="entry name" value="START DOMAIN-CONTAINING PROTEIN"/>
    <property type="match status" value="1"/>
</dbReference>
<gene>
    <name evidence="1" type="ORF">M752DRAFT_284606</name>
</gene>
<evidence type="ECO:0000313" key="1">
    <source>
        <dbReference type="EMBL" id="RDK41116.1"/>
    </source>
</evidence>
<proteinExistence type="predicted"/>
<dbReference type="AlphaFoldDB" id="A0A370PFY6"/>
<dbReference type="EMBL" id="KZ851856">
    <property type="protein sequence ID" value="RDK41116.1"/>
    <property type="molecule type" value="Genomic_DNA"/>
</dbReference>
<organism evidence="1 2">
    <name type="scientific">Aspergillus phoenicis ATCC 13157</name>
    <dbReference type="NCBI Taxonomy" id="1353007"/>
    <lineage>
        <taxon>Eukaryota</taxon>
        <taxon>Fungi</taxon>
        <taxon>Dikarya</taxon>
        <taxon>Ascomycota</taxon>
        <taxon>Pezizomycotina</taxon>
        <taxon>Eurotiomycetes</taxon>
        <taxon>Eurotiomycetidae</taxon>
        <taxon>Eurotiales</taxon>
        <taxon>Aspergillaceae</taxon>
        <taxon>Aspergillus</taxon>
    </lineage>
</organism>
<evidence type="ECO:0000313" key="2">
    <source>
        <dbReference type="Proteomes" id="UP000254937"/>
    </source>
</evidence>
<reference evidence="1 2" key="1">
    <citation type="submission" date="2018-07" db="EMBL/GenBank/DDBJ databases">
        <title>Section-level genome sequencing of Aspergillus section Nigri to investigate inter- and intra-species variation.</title>
        <authorList>
            <consortium name="DOE Joint Genome Institute"/>
            <person name="Vesth T.C."/>
            <person name="Nybo J.L."/>
            <person name="Theobald S."/>
            <person name="Frisvad J.C."/>
            <person name="Larsen T.O."/>
            <person name="Nielsen K.F."/>
            <person name="Hoof J.B."/>
            <person name="Brandl J."/>
            <person name="Salamov A."/>
            <person name="Riley R."/>
            <person name="Gladden J.M."/>
            <person name="Phatale P."/>
            <person name="Nielsen M.T."/>
            <person name="Lyhne E.K."/>
            <person name="Kogle M.E."/>
            <person name="Strasser K."/>
            <person name="McDonnell E."/>
            <person name="Barry K."/>
            <person name="Clum A."/>
            <person name="Chen C."/>
            <person name="Nolan M."/>
            <person name="Sandor L."/>
            <person name="Kuo A."/>
            <person name="Lipzen A."/>
            <person name="Hainaut M."/>
            <person name="Drula E."/>
            <person name="Tsang A."/>
            <person name="Magnuson J.K."/>
            <person name="Henrissat B."/>
            <person name="Wiebenga A."/>
            <person name="Simmons B.A."/>
            <person name="Makela M.R."/>
            <person name="De vries R.P."/>
            <person name="Grigoriev I.V."/>
            <person name="Mortensen U.H."/>
            <person name="Baker S.E."/>
            <person name="Andersen M.R."/>
        </authorList>
    </citation>
    <scope>NUCLEOTIDE SEQUENCE [LARGE SCALE GENOMIC DNA]</scope>
    <source>
        <strain evidence="1 2">ATCC 13157</strain>
    </source>
</reference>
<name>A0A370PFY6_ASPPH</name>
<protein>
    <submittedName>
        <fullName evidence="1">Uncharacterized protein</fullName>
    </submittedName>
</protein>
<accession>A0A370PFY6</accession>
<keyword evidence="2" id="KW-1185">Reference proteome</keyword>
<sequence>MIVGKEGPVYIASISRVDLKSFEETTLLIIDTPTITIPGCPPLWSPPKGTRKVPKDSGPLEPLFRALYTTHPSFDIGAVDLITDRNNIRKLLFFINSSLSKNGLEPFTIEMEVTGKTTIFYRAETETVRFLGPRDFIGFGHEFKKTYTRDQVNKSTGYHRIISYFFSRLRLIIRYETDGYINPLSGSPVIGMDQSKLLLRHESRTVAADLILEIKTRVVYKPISTPNLKWEESHRENLRRLDSLFKKLINIVKKSRDRLEVWIAAMVKILPDDLYSKLDYNDAEDAFYERAPAGWGPLEIMLKIGLESGYQFCFQSLPVDLTQYHTLCKTYDFLGINMVGGQTINHIFINLRACKTDYELEYKCYHAIKGEFRNEANNSVKTHNAVLFIISHPGMFIYRTRITMRAAYK</sequence>
<dbReference type="Proteomes" id="UP000254937">
    <property type="component" value="Unassembled WGS sequence"/>
</dbReference>
<dbReference type="PANTHER" id="PTHR35179">
    <property type="entry name" value="PROTEIN CBG02620"/>
    <property type="match status" value="1"/>
</dbReference>